<dbReference type="Pfam" id="PF00106">
    <property type="entry name" value="adh_short"/>
    <property type="match status" value="1"/>
</dbReference>
<sequence>MTGRVEMSLNGKIAVVTGAGSGMGLATVRAFIREGATVYALVAGDKILQLDKS</sequence>
<dbReference type="KEGG" id="cef:CE2907"/>
<dbReference type="Gene3D" id="3.40.50.720">
    <property type="entry name" value="NAD(P)-binding Rossmann-like Domain"/>
    <property type="match status" value="1"/>
</dbReference>
<organism evidence="1 2">
    <name type="scientific">Corynebacterium efficiens (strain DSM 44549 / YS-314 / AJ 12310 / JCM 11189 / NBRC 100395)</name>
    <dbReference type="NCBI Taxonomy" id="196164"/>
    <lineage>
        <taxon>Bacteria</taxon>
        <taxon>Bacillati</taxon>
        <taxon>Actinomycetota</taxon>
        <taxon>Actinomycetes</taxon>
        <taxon>Mycobacteriales</taxon>
        <taxon>Corynebacteriaceae</taxon>
        <taxon>Corynebacterium</taxon>
    </lineage>
</organism>
<dbReference type="InterPro" id="IPR002347">
    <property type="entry name" value="SDR_fam"/>
</dbReference>
<evidence type="ECO:0008006" key="3">
    <source>
        <dbReference type="Google" id="ProtNLM"/>
    </source>
</evidence>
<reference evidence="1 2" key="1">
    <citation type="journal article" date="2003" name="Genome Res.">
        <title>Comparative complete genome sequence analysis of the amino acid replacements responsible for the thermostability of Corynebacterium efficiens.</title>
        <authorList>
            <person name="Nishio Y."/>
            <person name="Nakamura Y."/>
            <person name="Kawarabayasi Y."/>
            <person name="Usuda Y."/>
            <person name="Kimura E."/>
            <person name="Sugimoto S."/>
            <person name="Matsui K."/>
            <person name="Yamagishi A."/>
            <person name="Kikuchi H."/>
            <person name="Ikeo K."/>
            <person name="Gojobori T."/>
        </authorList>
    </citation>
    <scope>NUCLEOTIDE SEQUENCE [LARGE SCALE GENOMIC DNA]</scope>
    <source>
        <strain evidence="2">DSM 44549 / YS-314 / AJ 12310 / JCM 11189 / NBRC 100395</strain>
    </source>
</reference>
<dbReference type="AlphaFoldDB" id="Q8FSY5"/>
<dbReference type="Proteomes" id="UP000001409">
    <property type="component" value="Chromosome"/>
</dbReference>
<accession>Q8FSY5</accession>
<dbReference type="EMBL" id="BA000035">
    <property type="protein sequence ID" value="BAC19717.1"/>
    <property type="molecule type" value="Genomic_DNA"/>
</dbReference>
<evidence type="ECO:0000313" key="1">
    <source>
        <dbReference type="EMBL" id="BAC19717.1"/>
    </source>
</evidence>
<protein>
    <recommendedName>
        <fullName evidence="3">SDR family NAD(P)-dependent oxidoreductase</fullName>
    </recommendedName>
</protein>
<name>Q8FSY5_COREF</name>
<accession>C8NRZ8</accession>
<dbReference type="InterPro" id="IPR036291">
    <property type="entry name" value="NAD(P)-bd_dom_sf"/>
</dbReference>
<dbReference type="SUPFAM" id="SSF51735">
    <property type="entry name" value="NAD(P)-binding Rossmann-fold domains"/>
    <property type="match status" value="1"/>
</dbReference>
<keyword evidence="2" id="KW-1185">Reference proteome</keyword>
<evidence type="ECO:0000313" key="2">
    <source>
        <dbReference type="Proteomes" id="UP000001409"/>
    </source>
</evidence>
<proteinExistence type="predicted"/>
<dbReference type="HOGENOM" id="CLU_3060577_0_0_11"/>
<dbReference type="OrthoDB" id="7064009at2"/>